<protein>
    <recommendedName>
        <fullName evidence="2">DNA-binding transcriptional regulator NtrC</fullName>
    </recommendedName>
    <alternativeName>
        <fullName evidence="14">Nitrogen regulation protein NR(I)</fullName>
    </alternativeName>
    <alternativeName>
        <fullName evidence="15">Nitrogen regulator I</fullName>
    </alternativeName>
</protein>
<dbReference type="Pfam" id="PF25601">
    <property type="entry name" value="AAA_lid_14"/>
    <property type="match status" value="1"/>
</dbReference>
<evidence type="ECO:0000256" key="2">
    <source>
        <dbReference type="ARBA" id="ARBA00019059"/>
    </source>
</evidence>
<keyword evidence="3" id="KW-0963">Cytoplasm</keyword>
<dbReference type="Pfam" id="PF00072">
    <property type="entry name" value="Response_reg"/>
    <property type="match status" value="1"/>
</dbReference>
<accession>A0A0X8X6M6</accession>
<dbReference type="GO" id="GO:0043565">
    <property type="term" value="F:sequence-specific DNA binding"/>
    <property type="evidence" value="ECO:0007669"/>
    <property type="project" value="InterPro"/>
</dbReference>
<keyword evidence="5 16" id="KW-0597">Phosphoprotein</keyword>
<evidence type="ECO:0000256" key="7">
    <source>
        <dbReference type="ARBA" id="ARBA00022840"/>
    </source>
</evidence>
<evidence type="ECO:0000256" key="12">
    <source>
        <dbReference type="ARBA" id="ARBA00023163"/>
    </source>
</evidence>
<feature type="modified residue" description="4-aspartylphosphate" evidence="16">
    <location>
        <position position="51"/>
    </location>
</feature>
<evidence type="ECO:0000256" key="6">
    <source>
        <dbReference type="ARBA" id="ARBA00022741"/>
    </source>
</evidence>
<dbReference type="Gene3D" id="3.40.50.300">
    <property type="entry name" value="P-loop containing nucleotide triphosphate hydrolases"/>
    <property type="match status" value="1"/>
</dbReference>
<dbReference type="PROSITE" id="PS50110">
    <property type="entry name" value="RESPONSE_REGULATORY"/>
    <property type="match status" value="1"/>
</dbReference>
<evidence type="ECO:0000313" key="19">
    <source>
        <dbReference type="EMBL" id="BAU56610.1"/>
    </source>
</evidence>
<evidence type="ECO:0000259" key="18">
    <source>
        <dbReference type="PROSITE" id="PS50110"/>
    </source>
</evidence>
<keyword evidence="6" id="KW-0547">Nucleotide-binding</keyword>
<evidence type="ECO:0000256" key="9">
    <source>
        <dbReference type="ARBA" id="ARBA00023015"/>
    </source>
</evidence>
<dbReference type="PROSITE" id="PS00676">
    <property type="entry name" value="SIGMA54_INTERACT_2"/>
    <property type="match status" value="1"/>
</dbReference>
<dbReference type="OrthoDB" id="9804019at2"/>
<evidence type="ECO:0000256" key="8">
    <source>
        <dbReference type="ARBA" id="ARBA00023012"/>
    </source>
</evidence>
<dbReference type="InterPro" id="IPR027417">
    <property type="entry name" value="P-loop_NTPase"/>
</dbReference>
<dbReference type="InterPro" id="IPR011006">
    <property type="entry name" value="CheY-like_superfamily"/>
</dbReference>
<dbReference type="InterPro" id="IPR001789">
    <property type="entry name" value="Sig_transdc_resp-reg_receiver"/>
</dbReference>
<dbReference type="GO" id="GO:0006355">
    <property type="term" value="P:regulation of DNA-templated transcription"/>
    <property type="evidence" value="ECO:0007669"/>
    <property type="project" value="InterPro"/>
</dbReference>
<dbReference type="SUPFAM" id="SSF52172">
    <property type="entry name" value="CheY-like"/>
    <property type="match status" value="1"/>
</dbReference>
<keyword evidence="10" id="KW-0238">DNA-binding</keyword>
<dbReference type="PROSITE" id="PS00688">
    <property type="entry name" value="SIGMA54_INTERACT_3"/>
    <property type="match status" value="1"/>
</dbReference>
<dbReference type="GO" id="GO:0000160">
    <property type="term" value="P:phosphorelay signal transduction system"/>
    <property type="evidence" value="ECO:0007669"/>
    <property type="project" value="UniProtKB-KW"/>
</dbReference>
<feature type="domain" description="Sigma-54 factor interaction" evidence="17">
    <location>
        <begin position="135"/>
        <end position="363"/>
    </location>
</feature>
<dbReference type="InterPro" id="IPR025943">
    <property type="entry name" value="Sigma_54_int_dom_ATP-bd_2"/>
</dbReference>
<proteinExistence type="predicted"/>
<keyword evidence="9" id="KW-0805">Transcription regulation</keyword>
<evidence type="ECO:0000256" key="10">
    <source>
        <dbReference type="ARBA" id="ARBA00023125"/>
    </source>
</evidence>
<keyword evidence="8" id="KW-0902">Two-component regulatory system</keyword>
<evidence type="ECO:0000256" key="5">
    <source>
        <dbReference type="ARBA" id="ARBA00022553"/>
    </source>
</evidence>
<evidence type="ECO:0000256" key="13">
    <source>
        <dbReference type="ARBA" id="ARBA00023231"/>
    </source>
</evidence>
<dbReference type="SUPFAM" id="SSF46689">
    <property type="entry name" value="Homeodomain-like"/>
    <property type="match status" value="1"/>
</dbReference>
<dbReference type="PANTHER" id="PTHR32071">
    <property type="entry name" value="TRANSCRIPTIONAL REGULATORY PROTEIN"/>
    <property type="match status" value="1"/>
</dbReference>
<organism evidence="19 20">
    <name type="scientific">Halorhodospira halochloris</name>
    <name type="common">Ectothiorhodospira halochloris</name>
    <dbReference type="NCBI Taxonomy" id="1052"/>
    <lineage>
        <taxon>Bacteria</taxon>
        <taxon>Pseudomonadati</taxon>
        <taxon>Pseudomonadota</taxon>
        <taxon>Gammaproteobacteria</taxon>
        <taxon>Chromatiales</taxon>
        <taxon>Ectothiorhodospiraceae</taxon>
        <taxon>Halorhodospira</taxon>
    </lineage>
</organism>
<dbReference type="SMART" id="SM00382">
    <property type="entry name" value="AAA"/>
    <property type="match status" value="1"/>
</dbReference>
<evidence type="ECO:0000256" key="3">
    <source>
        <dbReference type="ARBA" id="ARBA00022490"/>
    </source>
</evidence>
<dbReference type="SMART" id="SM00448">
    <property type="entry name" value="REC"/>
    <property type="match status" value="1"/>
</dbReference>
<evidence type="ECO:0000256" key="1">
    <source>
        <dbReference type="ARBA" id="ARBA00004496"/>
    </source>
</evidence>
<dbReference type="InterPro" id="IPR058031">
    <property type="entry name" value="AAA_lid_NorR"/>
</dbReference>
<dbReference type="SUPFAM" id="SSF52540">
    <property type="entry name" value="P-loop containing nucleoside triphosphate hydrolases"/>
    <property type="match status" value="1"/>
</dbReference>
<dbReference type="PROSITE" id="PS50045">
    <property type="entry name" value="SIGMA54_INTERACT_4"/>
    <property type="match status" value="1"/>
</dbReference>
<keyword evidence="11" id="KW-0010">Activator</keyword>
<dbReference type="Gene3D" id="1.10.8.60">
    <property type="match status" value="1"/>
</dbReference>
<dbReference type="AlphaFoldDB" id="A0A0X8X6M6"/>
<evidence type="ECO:0000256" key="4">
    <source>
        <dbReference type="ARBA" id="ARBA00022491"/>
    </source>
</evidence>
<evidence type="ECO:0000256" key="16">
    <source>
        <dbReference type="PROSITE-ProRule" id="PRU00169"/>
    </source>
</evidence>
<dbReference type="GO" id="GO:0005524">
    <property type="term" value="F:ATP binding"/>
    <property type="evidence" value="ECO:0007669"/>
    <property type="project" value="UniProtKB-KW"/>
</dbReference>
<dbReference type="RefSeq" id="WP_096406694.1">
    <property type="nucleotide sequence ID" value="NZ_AP017372.2"/>
</dbReference>
<dbReference type="InterPro" id="IPR003593">
    <property type="entry name" value="AAA+_ATPase"/>
</dbReference>
<dbReference type="CDD" id="cd00009">
    <property type="entry name" value="AAA"/>
    <property type="match status" value="1"/>
</dbReference>
<dbReference type="Gene3D" id="3.40.50.2300">
    <property type="match status" value="1"/>
</dbReference>
<keyword evidence="20" id="KW-1185">Reference proteome</keyword>
<dbReference type="InterPro" id="IPR009057">
    <property type="entry name" value="Homeodomain-like_sf"/>
</dbReference>
<dbReference type="EMBL" id="AP017372">
    <property type="protein sequence ID" value="BAU56610.1"/>
    <property type="molecule type" value="Genomic_DNA"/>
</dbReference>
<dbReference type="GO" id="GO:0005737">
    <property type="term" value="C:cytoplasm"/>
    <property type="evidence" value="ECO:0007669"/>
    <property type="project" value="UniProtKB-SubCell"/>
</dbReference>
<evidence type="ECO:0000259" key="17">
    <source>
        <dbReference type="PROSITE" id="PS50045"/>
    </source>
</evidence>
<gene>
    <name evidence="19" type="ORF">HH1059_25310</name>
</gene>
<keyword evidence="13" id="KW-0535">Nitrogen fixation</keyword>
<comment type="subcellular location">
    <subcellularLocation>
        <location evidence="1">Cytoplasm</location>
    </subcellularLocation>
</comment>
<dbReference type="Gene3D" id="1.10.10.60">
    <property type="entry name" value="Homeodomain-like"/>
    <property type="match status" value="1"/>
</dbReference>
<keyword evidence="12" id="KW-0804">Transcription</keyword>
<dbReference type="Pfam" id="PF02954">
    <property type="entry name" value="HTH_8"/>
    <property type="match status" value="1"/>
</dbReference>
<keyword evidence="7" id="KW-0067">ATP-binding</keyword>
<dbReference type="InterPro" id="IPR002078">
    <property type="entry name" value="Sigma_54_int"/>
</dbReference>
<evidence type="ECO:0000256" key="11">
    <source>
        <dbReference type="ARBA" id="ARBA00023159"/>
    </source>
</evidence>
<feature type="domain" description="Response regulatory" evidence="18">
    <location>
        <begin position="4"/>
        <end position="116"/>
    </location>
</feature>
<dbReference type="CDD" id="cd00156">
    <property type="entry name" value="REC"/>
    <property type="match status" value="1"/>
</dbReference>
<dbReference type="InterPro" id="IPR002197">
    <property type="entry name" value="HTH_Fis"/>
</dbReference>
<name>A0A0X8X6M6_HALHR</name>
<evidence type="ECO:0000313" key="20">
    <source>
        <dbReference type="Proteomes" id="UP000218890"/>
    </source>
</evidence>
<sequence length="457" mass="50073">MQGRILVIDDHREVVYAVRRLLESRGLEVLSAATTQQAQALLDQADALIIDIRLEQESGLELLRQLRSEAYETPAIILSAHTFPDNVVEASKHGAQQVLAKPIDAEALINAVHEALAQTPQDTDGLAIDHFGNDILGSSAAMMEVFKLLGVAASNDLNVLITGETGVGKEISAELIHRHSARVQGPFVALNCTAMPENLLEAELFGHTAGAFTGATKASTGKIESAAGGTLFLDEIGDMPQAFQAKLLRFLEDKSFYRLGDSTPRQADVRIIAATNRELMSNWDNSFRSDLYFRLAQIPVEIPPLRDRQDDLPALIDFFVQSANQEMGLELQGVSDSALAQAGAHNWPGNVRELKNTVFRAAAKKQRGIIERFELIESNTDASAPDAEQRQTIDQQIDQALQAGDLGQFLHDVEQRALHRALHFHSGNKSRVAEALGVSRNTLRARLQQTLERSEAE</sequence>
<keyword evidence="4" id="KW-0678">Repressor</keyword>
<dbReference type="FunFam" id="3.40.50.300:FF:000006">
    <property type="entry name" value="DNA-binding transcriptional regulator NtrC"/>
    <property type="match status" value="1"/>
</dbReference>
<evidence type="ECO:0000256" key="15">
    <source>
        <dbReference type="ARBA" id="ARBA00031910"/>
    </source>
</evidence>
<dbReference type="Proteomes" id="UP000218890">
    <property type="component" value="Chromosome"/>
</dbReference>
<dbReference type="InterPro" id="IPR025944">
    <property type="entry name" value="Sigma_54_int_dom_CS"/>
</dbReference>
<dbReference type="KEGG" id="hhk:HH1059_25310"/>
<dbReference type="PANTHER" id="PTHR32071:SF95">
    <property type="entry name" value="DNA-BINDING TRANSCRIPTIONAL REGULATOR NTRC"/>
    <property type="match status" value="1"/>
</dbReference>
<reference evidence="19" key="1">
    <citation type="submission" date="2016-02" db="EMBL/GenBank/DDBJ databases">
        <title>Halorhodospira halochloris DSM-1059 complete genome, version 2.</title>
        <authorList>
            <person name="Tsukatani Y."/>
        </authorList>
    </citation>
    <scope>NUCLEOTIDE SEQUENCE</scope>
    <source>
        <strain evidence="19">DSM 1059</strain>
    </source>
</reference>
<dbReference type="Pfam" id="PF00158">
    <property type="entry name" value="Sigma54_activat"/>
    <property type="match status" value="1"/>
</dbReference>
<evidence type="ECO:0000256" key="14">
    <source>
        <dbReference type="ARBA" id="ARBA00029881"/>
    </source>
</evidence>